<proteinExistence type="predicted"/>
<evidence type="ECO:0008006" key="3">
    <source>
        <dbReference type="Google" id="ProtNLM"/>
    </source>
</evidence>
<evidence type="ECO:0000313" key="2">
    <source>
        <dbReference type="Proteomes" id="UP000282957"/>
    </source>
</evidence>
<dbReference type="EMBL" id="SACL01000004">
    <property type="protein sequence ID" value="RVT95909.1"/>
    <property type="molecule type" value="Genomic_DNA"/>
</dbReference>
<dbReference type="InterPro" id="IPR023213">
    <property type="entry name" value="CAT-like_dom_sf"/>
</dbReference>
<dbReference type="RefSeq" id="WP_127787844.1">
    <property type="nucleotide sequence ID" value="NZ_SACL01000004.1"/>
</dbReference>
<accession>A0A437ME86</accession>
<dbReference type="SUPFAM" id="SSF52777">
    <property type="entry name" value="CoA-dependent acyltransferases"/>
    <property type="match status" value="1"/>
</dbReference>
<reference evidence="1 2" key="1">
    <citation type="submission" date="2019-01" db="EMBL/GenBank/DDBJ databases">
        <authorList>
            <person name="Chen W.-M."/>
        </authorList>
    </citation>
    <scope>NUCLEOTIDE SEQUENCE [LARGE SCALE GENOMIC DNA]</scope>
    <source>
        <strain evidence="1 2">CCP-6</strain>
    </source>
</reference>
<protein>
    <recommendedName>
        <fullName evidence="3">2-oxoacid dehydrogenase acyltransferase catalytic domain-containing protein</fullName>
    </recommendedName>
</protein>
<organism evidence="1 2">
    <name type="scientific">Rhodovarius crocodyli</name>
    <dbReference type="NCBI Taxonomy" id="1979269"/>
    <lineage>
        <taxon>Bacteria</taxon>
        <taxon>Pseudomonadati</taxon>
        <taxon>Pseudomonadota</taxon>
        <taxon>Alphaproteobacteria</taxon>
        <taxon>Acetobacterales</taxon>
        <taxon>Roseomonadaceae</taxon>
        <taxon>Rhodovarius</taxon>
    </lineage>
</organism>
<keyword evidence="2" id="KW-1185">Reference proteome</keyword>
<dbReference type="Proteomes" id="UP000282957">
    <property type="component" value="Unassembled WGS sequence"/>
</dbReference>
<name>A0A437ME86_9PROT</name>
<sequence length="243" mass="26113">MRWLRLSPGRRLMADISWASLSVPRCIITARLHLPRALAAREACADRPPWPAIFAKAFGLLARERPVLRQMHVSLPWPSLVEVNSAAACILVERQHEGEAMLTGARIRDPGGESLAAIGARLAQSKTAADDRTTRRMLRFARLPWPLRRLALRLAMATALPLHRYAGSFVISALGGQGALILDTVSLMPVFLSFGPIGGDGAVDAVISFDHRVMDGAAAAAALRGMEALIETVLADEMAGGLA</sequence>
<comment type="caution">
    <text evidence="1">The sequence shown here is derived from an EMBL/GenBank/DDBJ whole genome shotgun (WGS) entry which is preliminary data.</text>
</comment>
<gene>
    <name evidence="1" type="ORF">EOD42_12280</name>
</gene>
<evidence type="ECO:0000313" key="1">
    <source>
        <dbReference type="EMBL" id="RVT95909.1"/>
    </source>
</evidence>
<dbReference type="OrthoDB" id="8059310at2"/>
<dbReference type="AlphaFoldDB" id="A0A437ME86"/>
<dbReference type="Gene3D" id="3.30.559.10">
    <property type="entry name" value="Chloramphenicol acetyltransferase-like domain"/>
    <property type="match status" value="1"/>
</dbReference>